<dbReference type="SUPFAM" id="SSF56235">
    <property type="entry name" value="N-terminal nucleophile aminohydrolases (Ntn hydrolases)"/>
    <property type="match status" value="1"/>
</dbReference>
<evidence type="ECO:0000256" key="1">
    <source>
        <dbReference type="ARBA" id="ARBA00004123"/>
    </source>
</evidence>
<comment type="subunit">
    <text evidence="5">The 26S proteasome consists of a 20S proteasome core and two 19S regulatory subunits. The 20S proteasome core is composed of 28 subunits that are arranged in four stacked rings, resulting in a barrel-shaped structure. The two end rings are each formed by seven alpha subunits, and the two central rings are each formed by seven beta subunits. The catalytic chamber with the active sites is on the inside of the barrel.</text>
</comment>
<evidence type="ECO:0000313" key="6">
    <source>
        <dbReference type="EMBL" id="JAS79336.1"/>
    </source>
</evidence>
<dbReference type="GO" id="GO:0005634">
    <property type="term" value="C:nucleus"/>
    <property type="evidence" value="ECO:0007669"/>
    <property type="project" value="UniProtKB-SubCell"/>
</dbReference>
<sequence>MVSYMGEFRGAVSDYMGPKKAEGFSPYDDNGGTTVAIAGPDFCVIASDTRLGTGYSILTREQPKLFRLSSTTVLGSSGCWCDTLSLSRLLEARLQMYLHEHNKPMATPAVAQMMSTVMYNKRFFPYYVSNILAGLDNEGKGAVYSYDPIGHYARSDYRASGNSGALLQSLLDNQIGFKNMEGVIPTPPTLEKALVLIKDAFISAAEREIATGDAICINIITKDGIREETFPLRKD</sequence>
<reference evidence="6" key="1">
    <citation type="submission" date="2015-11" db="EMBL/GenBank/DDBJ databases">
        <title>De novo transcriptome assembly of four potential Pierce s Disease insect vectors from Arizona vineyards.</title>
        <authorList>
            <person name="Tassone E.E."/>
        </authorList>
    </citation>
    <scope>NUCLEOTIDE SEQUENCE</scope>
</reference>
<keyword evidence="4" id="KW-0539">Nucleus</keyword>
<dbReference type="PANTHER" id="PTHR32194">
    <property type="entry name" value="METALLOPROTEASE TLDD"/>
    <property type="match status" value="1"/>
</dbReference>
<keyword evidence="2" id="KW-0963">Cytoplasm</keyword>
<dbReference type="InterPro" id="IPR001353">
    <property type="entry name" value="Proteasome_sua/b"/>
</dbReference>
<dbReference type="CDD" id="cd03757">
    <property type="entry name" value="proteasome_beta_type_1"/>
    <property type="match status" value="1"/>
</dbReference>
<dbReference type="GO" id="GO:0005839">
    <property type="term" value="C:proteasome core complex"/>
    <property type="evidence" value="ECO:0007669"/>
    <property type="project" value="InterPro"/>
</dbReference>
<evidence type="ECO:0008006" key="7">
    <source>
        <dbReference type="Google" id="ProtNLM"/>
    </source>
</evidence>
<keyword evidence="3" id="KW-0647">Proteasome</keyword>
<dbReference type="InterPro" id="IPR029055">
    <property type="entry name" value="Ntn_hydrolases_N"/>
</dbReference>
<dbReference type="InterPro" id="IPR023333">
    <property type="entry name" value="Proteasome_suB-type"/>
</dbReference>
<evidence type="ECO:0000256" key="5">
    <source>
        <dbReference type="ARBA" id="ARBA00026071"/>
    </source>
</evidence>
<dbReference type="Gene3D" id="3.60.20.10">
    <property type="entry name" value="Glutamine Phosphoribosylpyrophosphate, subunit 1, domain 1"/>
    <property type="match status" value="1"/>
</dbReference>
<dbReference type="PANTHER" id="PTHR32194:SF2">
    <property type="entry name" value="PROTEASOME SUBUNIT BETA TYPE-1"/>
    <property type="match status" value="1"/>
</dbReference>
<dbReference type="PROSITE" id="PS51476">
    <property type="entry name" value="PROTEASOME_BETA_2"/>
    <property type="match status" value="1"/>
</dbReference>
<comment type="subcellular location">
    <subcellularLocation>
        <location evidence="1">Nucleus</location>
    </subcellularLocation>
</comment>
<protein>
    <recommendedName>
        <fullName evidence="7">Proteasome subunit beta</fullName>
    </recommendedName>
</protein>
<dbReference type="AlphaFoldDB" id="A0A1B6HXD6"/>
<gene>
    <name evidence="6" type="ORF">g.59143</name>
</gene>
<organism evidence="6">
    <name type="scientific">Homalodisca liturata</name>
    <dbReference type="NCBI Taxonomy" id="320908"/>
    <lineage>
        <taxon>Eukaryota</taxon>
        <taxon>Metazoa</taxon>
        <taxon>Ecdysozoa</taxon>
        <taxon>Arthropoda</taxon>
        <taxon>Hexapoda</taxon>
        <taxon>Insecta</taxon>
        <taxon>Pterygota</taxon>
        <taxon>Neoptera</taxon>
        <taxon>Paraneoptera</taxon>
        <taxon>Hemiptera</taxon>
        <taxon>Auchenorrhyncha</taxon>
        <taxon>Membracoidea</taxon>
        <taxon>Cicadellidae</taxon>
        <taxon>Cicadellinae</taxon>
        <taxon>Proconiini</taxon>
        <taxon>Homalodisca</taxon>
    </lineage>
</organism>
<dbReference type="EMBL" id="GECU01028370">
    <property type="protein sequence ID" value="JAS79336.1"/>
    <property type="molecule type" value="Transcribed_RNA"/>
</dbReference>
<dbReference type="GO" id="GO:0005737">
    <property type="term" value="C:cytoplasm"/>
    <property type="evidence" value="ECO:0007669"/>
    <property type="project" value="TreeGrafter"/>
</dbReference>
<dbReference type="Pfam" id="PF00227">
    <property type="entry name" value="Proteasome"/>
    <property type="match status" value="1"/>
</dbReference>
<evidence type="ECO:0000256" key="2">
    <source>
        <dbReference type="ARBA" id="ARBA00022490"/>
    </source>
</evidence>
<evidence type="ECO:0000256" key="3">
    <source>
        <dbReference type="ARBA" id="ARBA00022942"/>
    </source>
</evidence>
<name>A0A1B6HXD6_9HEMI</name>
<proteinExistence type="predicted"/>
<evidence type="ECO:0000256" key="4">
    <source>
        <dbReference type="ARBA" id="ARBA00023242"/>
    </source>
</evidence>
<dbReference type="FunFam" id="3.60.20.10:FF:000027">
    <property type="entry name" value="Proteasome subunit beta type-6"/>
    <property type="match status" value="1"/>
</dbReference>
<accession>A0A1B6HXD6</accession>
<dbReference type="GO" id="GO:0051603">
    <property type="term" value="P:proteolysis involved in protein catabolic process"/>
    <property type="evidence" value="ECO:0007669"/>
    <property type="project" value="InterPro"/>
</dbReference>